<evidence type="ECO:0000256" key="7">
    <source>
        <dbReference type="ARBA" id="ARBA00023316"/>
    </source>
</evidence>
<gene>
    <name evidence="8" type="ORF">LCGC14_0139250</name>
</gene>
<evidence type="ECO:0008006" key="9">
    <source>
        <dbReference type="Google" id="ProtNLM"/>
    </source>
</evidence>
<evidence type="ECO:0000256" key="6">
    <source>
        <dbReference type="ARBA" id="ARBA00023049"/>
    </source>
</evidence>
<dbReference type="GO" id="GO:0016805">
    <property type="term" value="F:dipeptidase activity"/>
    <property type="evidence" value="ECO:0007669"/>
    <property type="project" value="UniProtKB-KW"/>
</dbReference>
<keyword evidence="1" id="KW-0645">Protease</keyword>
<dbReference type="GO" id="GO:0071555">
    <property type="term" value="P:cell wall organization"/>
    <property type="evidence" value="ECO:0007669"/>
    <property type="project" value="UniProtKB-KW"/>
</dbReference>
<comment type="caution">
    <text evidence="8">The sequence shown here is derived from an EMBL/GenBank/DDBJ whole genome shotgun (WGS) entry which is preliminary data.</text>
</comment>
<dbReference type="EMBL" id="LAZR01000048">
    <property type="protein sequence ID" value="KKN99132.1"/>
    <property type="molecule type" value="Genomic_DNA"/>
</dbReference>
<keyword evidence="4" id="KW-0862">Zinc</keyword>
<evidence type="ECO:0000256" key="3">
    <source>
        <dbReference type="ARBA" id="ARBA00022801"/>
    </source>
</evidence>
<dbReference type="GO" id="GO:0046872">
    <property type="term" value="F:metal ion binding"/>
    <property type="evidence" value="ECO:0007669"/>
    <property type="project" value="UniProtKB-KW"/>
</dbReference>
<dbReference type="PIRSF" id="PIRSF026671">
    <property type="entry name" value="AA_dipeptidase"/>
    <property type="match status" value="1"/>
</dbReference>
<dbReference type="InterPro" id="IPR000755">
    <property type="entry name" value="A_A_dipeptidase"/>
</dbReference>
<evidence type="ECO:0000256" key="2">
    <source>
        <dbReference type="ARBA" id="ARBA00022723"/>
    </source>
</evidence>
<keyword evidence="3" id="KW-0378">Hydrolase</keyword>
<sequence>MNIRPVLGAAAAMLLTHCTSLAVDQGLPAGFSSLALVDDTIELDMRYLEANNFVGEPITGYQASACVLTTSAASALAEVQAQANLQGYSLKVYDCFRPQRAVNHFVAWAADADDNRMKARFYPDVPKNELFSRGYIAERSGHSRGSTVDLTLVPLGSTQPLADPMGNYDCRGDQARRFPDNSLDMGTGYDCFDALSHTDNPDVGAQALANRHLLRELMNAAGFVNYDQEWWHYTLREEPFTDQYFDFPIQ</sequence>
<proteinExistence type="inferred from homology"/>
<accession>A0A0F9VH08</accession>
<organism evidence="8">
    <name type="scientific">marine sediment metagenome</name>
    <dbReference type="NCBI Taxonomy" id="412755"/>
    <lineage>
        <taxon>unclassified sequences</taxon>
        <taxon>metagenomes</taxon>
        <taxon>ecological metagenomes</taxon>
    </lineage>
</organism>
<evidence type="ECO:0000256" key="4">
    <source>
        <dbReference type="ARBA" id="ARBA00022833"/>
    </source>
</evidence>
<dbReference type="SUPFAM" id="SSF55166">
    <property type="entry name" value="Hedgehog/DD-peptidase"/>
    <property type="match status" value="1"/>
</dbReference>
<keyword evidence="7" id="KW-0961">Cell wall biogenesis/degradation</keyword>
<keyword evidence="6" id="KW-0482">Metalloprotease</keyword>
<evidence type="ECO:0000256" key="5">
    <source>
        <dbReference type="ARBA" id="ARBA00022997"/>
    </source>
</evidence>
<dbReference type="PANTHER" id="PTHR43126">
    <property type="entry name" value="D-ALANYL-D-ALANINE DIPEPTIDASE"/>
    <property type="match status" value="1"/>
</dbReference>
<evidence type="ECO:0000313" key="8">
    <source>
        <dbReference type="EMBL" id="KKN99132.1"/>
    </source>
</evidence>
<dbReference type="CDD" id="cd14817">
    <property type="entry name" value="D-Ala-D-Ala_dipeptidase_VanX"/>
    <property type="match status" value="1"/>
</dbReference>
<dbReference type="GO" id="GO:0008237">
    <property type="term" value="F:metallopeptidase activity"/>
    <property type="evidence" value="ECO:0007669"/>
    <property type="project" value="UniProtKB-KW"/>
</dbReference>
<dbReference type="GO" id="GO:0006508">
    <property type="term" value="P:proteolysis"/>
    <property type="evidence" value="ECO:0007669"/>
    <property type="project" value="UniProtKB-KW"/>
</dbReference>
<keyword evidence="5" id="KW-0224">Dipeptidase</keyword>
<evidence type="ECO:0000256" key="1">
    <source>
        <dbReference type="ARBA" id="ARBA00022670"/>
    </source>
</evidence>
<reference evidence="8" key="1">
    <citation type="journal article" date="2015" name="Nature">
        <title>Complex archaea that bridge the gap between prokaryotes and eukaryotes.</title>
        <authorList>
            <person name="Spang A."/>
            <person name="Saw J.H."/>
            <person name="Jorgensen S.L."/>
            <person name="Zaremba-Niedzwiedzka K."/>
            <person name="Martijn J."/>
            <person name="Lind A.E."/>
            <person name="van Eijk R."/>
            <person name="Schleper C."/>
            <person name="Guy L."/>
            <person name="Ettema T.J."/>
        </authorList>
    </citation>
    <scope>NUCLEOTIDE SEQUENCE</scope>
</reference>
<keyword evidence="2" id="KW-0479">Metal-binding</keyword>
<protein>
    <recommendedName>
        <fullName evidence="9">Peptidase M15B domain-containing protein</fullName>
    </recommendedName>
</protein>
<dbReference type="Gene3D" id="3.30.1380.10">
    <property type="match status" value="1"/>
</dbReference>
<dbReference type="InterPro" id="IPR009045">
    <property type="entry name" value="Zn_M74/Hedgehog-like"/>
</dbReference>
<name>A0A0F9VH08_9ZZZZ</name>
<dbReference type="PANTHER" id="PTHR43126:SF1">
    <property type="entry name" value="D-ALANYL-D-ALANINE DIPEPTIDASE"/>
    <property type="match status" value="1"/>
</dbReference>
<dbReference type="Pfam" id="PF01427">
    <property type="entry name" value="Peptidase_M15"/>
    <property type="match status" value="2"/>
</dbReference>
<dbReference type="AlphaFoldDB" id="A0A0F9VH08"/>
<dbReference type="HAMAP" id="MF_01924">
    <property type="entry name" value="A_A_dipeptidase"/>
    <property type="match status" value="1"/>
</dbReference>